<dbReference type="InterPro" id="IPR024626">
    <property type="entry name" value="Kri1-like_C"/>
</dbReference>
<dbReference type="GO" id="GO:0030686">
    <property type="term" value="C:90S preribosome"/>
    <property type="evidence" value="ECO:0007669"/>
    <property type="project" value="TreeGrafter"/>
</dbReference>
<feature type="compositionally biased region" description="Basic and acidic residues" evidence="2">
    <location>
        <begin position="10"/>
        <end position="25"/>
    </location>
</feature>
<feature type="region of interest" description="Disordered" evidence="2">
    <location>
        <begin position="352"/>
        <end position="444"/>
    </location>
</feature>
<protein>
    <submittedName>
        <fullName evidence="4">Protein KRI1</fullName>
    </submittedName>
</protein>
<evidence type="ECO:0000256" key="2">
    <source>
        <dbReference type="SAM" id="MobiDB-lite"/>
    </source>
</evidence>
<evidence type="ECO:0000259" key="3">
    <source>
        <dbReference type="Pfam" id="PF12936"/>
    </source>
</evidence>
<feature type="region of interest" description="Disordered" evidence="2">
    <location>
        <begin position="460"/>
        <end position="482"/>
    </location>
</feature>
<dbReference type="Pfam" id="PF12936">
    <property type="entry name" value="Kri1_C"/>
    <property type="match status" value="1"/>
</dbReference>
<feature type="compositionally biased region" description="Basic residues" evidence="2">
    <location>
        <begin position="521"/>
        <end position="533"/>
    </location>
</feature>
<evidence type="ECO:0000256" key="1">
    <source>
        <dbReference type="ARBA" id="ARBA00007473"/>
    </source>
</evidence>
<feature type="region of interest" description="Disordered" evidence="2">
    <location>
        <begin position="1"/>
        <end position="62"/>
    </location>
</feature>
<feature type="compositionally biased region" description="Basic and acidic residues" evidence="2">
    <location>
        <begin position="460"/>
        <end position="481"/>
    </location>
</feature>
<feature type="compositionally biased region" description="Acidic residues" evidence="2">
    <location>
        <begin position="382"/>
        <end position="407"/>
    </location>
</feature>
<evidence type="ECO:0000313" key="5">
    <source>
        <dbReference type="Proteomes" id="UP000292447"/>
    </source>
</evidence>
<gene>
    <name evidence="4" type="primary">MPUL0C09180</name>
    <name evidence="4" type="ORF">METSCH_C09180</name>
</gene>
<dbReference type="Pfam" id="PF05178">
    <property type="entry name" value="Kri1"/>
    <property type="match status" value="1"/>
</dbReference>
<dbReference type="InterPro" id="IPR018034">
    <property type="entry name" value="Kri1"/>
</dbReference>
<name>A0A4P6XND2_9ASCO</name>
<feature type="region of interest" description="Disordered" evidence="2">
    <location>
        <begin position="164"/>
        <end position="190"/>
    </location>
</feature>
<proteinExistence type="inferred from homology"/>
<dbReference type="STRING" id="2163413.A0A4P6XND2"/>
<feature type="domain" description="Kri1-like C-terminal" evidence="3">
    <location>
        <begin position="445"/>
        <end position="538"/>
    </location>
</feature>
<feature type="region of interest" description="Disordered" evidence="2">
    <location>
        <begin position="521"/>
        <end position="576"/>
    </location>
</feature>
<feature type="compositionally biased region" description="Basic and acidic residues" evidence="2">
    <location>
        <begin position="534"/>
        <end position="550"/>
    </location>
</feature>
<comment type="similarity">
    <text evidence="1">Belongs to the KRI1 family.</text>
</comment>
<dbReference type="Proteomes" id="UP000292447">
    <property type="component" value="Chromosome III"/>
</dbReference>
<evidence type="ECO:0000313" key="4">
    <source>
        <dbReference type="EMBL" id="QBM88937.1"/>
    </source>
</evidence>
<dbReference type="AlphaFoldDB" id="A0A4P6XND2"/>
<organism evidence="4 5">
    <name type="scientific">Metschnikowia aff. pulcherrima</name>
    <dbReference type="NCBI Taxonomy" id="2163413"/>
    <lineage>
        <taxon>Eukaryota</taxon>
        <taxon>Fungi</taxon>
        <taxon>Dikarya</taxon>
        <taxon>Ascomycota</taxon>
        <taxon>Saccharomycotina</taxon>
        <taxon>Pichiomycetes</taxon>
        <taxon>Metschnikowiaceae</taxon>
        <taxon>Metschnikowia</taxon>
    </lineage>
</organism>
<reference evidence="5" key="1">
    <citation type="submission" date="2019-03" db="EMBL/GenBank/DDBJ databases">
        <title>Snf2 controls pulcherriminic acid biosynthesis and connects pigmentation and antifungal activity of the yeast Metschnikowia pulcherrima.</title>
        <authorList>
            <person name="Gore-Lloyd D."/>
            <person name="Sumann I."/>
            <person name="Brachmann A.O."/>
            <person name="Schneeberger K."/>
            <person name="Ortiz-Merino R.A."/>
            <person name="Moreno-Beltran M."/>
            <person name="Schlaefli M."/>
            <person name="Kirner P."/>
            <person name="Santos Kron A."/>
            <person name="Wolfe K.H."/>
            <person name="Piel J."/>
            <person name="Ahrens C.H."/>
            <person name="Henk D."/>
            <person name="Freimoser F.M."/>
        </authorList>
    </citation>
    <scope>NUCLEOTIDE SEQUENCE [LARGE SCALE GENOMIC DNA]</scope>
    <source>
        <strain evidence="5">APC 1.2</strain>
    </source>
</reference>
<feature type="compositionally biased region" description="Basic and acidic residues" evidence="2">
    <location>
        <begin position="278"/>
        <end position="291"/>
    </location>
</feature>
<feature type="compositionally biased region" description="Basic residues" evidence="2">
    <location>
        <begin position="265"/>
        <end position="277"/>
    </location>
</feature>
<feature type="region of interest" description="Disordered" evidence="2">
    <location>
        <begin position="263"/>
        <end position="296"/>
    </location>
</feature>
<dbReference type="GO" id="GO:0005730">
    <property type="term" value="C:nucleolus"/>
    <property type="evidence" value="ECO:0007669"/>
    <property type="project" value="TreeGrafter"/>
</dbReference>
<feature type="compositionally biased region" description="Acidic residues" evidence="2">
    <location>
        <begin position="50"/>
        <end position="61"/>
    </location>
</feature>
<keyword evidence="5" id="KW-1185">Reference proteome</keyword>
<feature type="compositionally biased region" description="Acidic residues" evidence="2">
    <location>
        <begin position="551"/>
        <end position="565"/>
    </location>
</feature>
<feature type="compositionally biased region" description="Basic and acidic residues" evidence="2">
    <location>
        <begin position="428"/>
        <end position="444"/>
    </location>
</feature>
<dbReference type="PANTHER" id="PTHR14490:SF5">
    <property type="entry name" value="PROTEIN KRI1 HOMOLOG"/>
    <property type="match status" value="1"/>
</dbReference>
<dbReference type="PANTHER" id="PTHR14490">
    <property type="entry name" value="ZINC FINGER, ZZ TYPE"/>
    <property type="match status" value="1"/>
</dbReference>
<sequence length="576" mass="66367">MPRKKSASKKSQEHSKKLQSEDAVKNDAASSNSKPEIAQPSGVGSGSESESSDSEIEDDYGELLTENVEKLIQQVLETIKTDPKKLLDPETKFFDDDGAVVEKKAGDKPIYLKDYHRMNLLSGDYKADNDNEYGTVDGEKPYAVVEREERDKLLADINDAFENEEDDEGDFMTKKEAKNSGPEDAPVQLPDLKAHPEDFLLSFLSNEAWIPKKNDKVIDLDEIDKDDEQDFDDAVEDFEKAFNFRYEDPNSAEIVSYARTQASLRRGKTNSRRRARDKKNAIKEQEKHEIEQALQKKKNSKINKVMDRLNKIKEAVGDDVSDEVIERVFGDSLLNDDFDDADWDSRMSEIFNEQYYGSEMTKPEWGDDDDIMAEFHAQKSEENEDEENELVDVGEEEEEDDDAEEEESKASSSGSGEDGKQRKSKKDKIKEKSLAKKDKKSLKEKAQKLVEANALKLKEEVEEERGRSRGDEIQFKYREVSPESFGLSTREIFLANDLDLNKLISIKKFAPYKPKEVALKDKRKYTKKKHLQQWRHEVFKNKEGPARQENEKDDEIWIPNEDEEEPPRKKSRKTRK</sequence>
<accession>A0A4P6XND2</accession>
<dbReference type="EMBL" id="CP034458">
    <property type="protein sequence ID" value="QBM88937.1"/>
    <property type="molecule type" value="Genomic_DNA"/>
</dbReference>
<dbReference type="GO" id="GO:0000447">
    <property type="term" value="P:endonucleolytic cleavage in ITS1 to separate SSU-rRNA from 5.8S rRNA and LSU-rRNA from tricistronic rRNA transcript (SSU-rRNA, 5.8S rRNA, LSU-rRNA)"/>
    <property type="evidence" value="ECO:0007669"/>
    <property type="project" value="TreeGrafter"/>
</dbReference>